<comment type="subunit">
    <text evidence="18">Homooctamer, including four polyglutamate binding sites. The subunits are arranged as a tetramer of dimers, and form a planar ring-shaped structure.</text>
</comment>
<dbReference type="EC" id="4.3.1.4" evidence="7"/>
<evidence type="ECO:0000256" key="3">
    <source>
        <dbReference type="ARBA" id="ARBA00005082"/>
    </source>
</evidence>
<dbReference type="InterPro" id="IPR012886">
    <property type="entry name" value="Formiminotransferase_N"/>
</dbReference>
<evidence type="ECO:0000256" key="6">
    <source>
        <dbReference type="ARBA" id="ARBA00012252"/>
    </source>
</evidence>
<dbReference type="EMBL" id="JBHTIA010000008">
    <property type="protein sequence ID" value="MFD0765517.1"/>
    <property type="molecule type" value="Genomic_DNA"/>
</dbReference>
<keyword evidence="14" id="KW-0206">Cytoskeleton</keyword>
<dbReference type="GO" id="GO:0030409">
    <property type="term" value="F:glutamate formimidoyltransferase activity"/>
    <property type="evidence" value="ECO:0007669"/>
    <property type="project" value="UniProtKB-EC"/>
</dbReference>
<dbReference type="InterPro" id="IPR036178">
    <property type="entry name" value="Formintransfe-cycloase-like_sf"/>
</dbReference>
<evidence type="ECO:0000313" key="22">
    <source>
        <dbReference type="EMBL" id="MFD0765517.1"/>
    </source>
</evidence>
<comment type="caution">
    <text evidence="22">The sequence shown here is derived from an EMBL/GenBank/DDBJ whole genome shotgun (WGS) entry which is preliminary data.</text>
</comment>
<feature type="domain" description="Formiminotransferase C-terminal subdomain" evidence="20">
    <location>
        <begin position="181"/>
        <end position="346"/>
    </location>
</feature>
<comment type="function">
    <text evidence="17">Folate-dependent enzyme, that displays both transferase and deaminase activity. Serves to channel one-carbon units from formiminoglutamate to the folate pool.</text>
</comment>
<dbReference type="NCBIfam" id="TIGR02024">
    <property type="entry name" value="FtcD"/>
    <property type="match status" value="1"/>
</dbReference>
<evidence type="ECO:0000256" key="15">
    <source>
        <dbReference type="ARBA" id="ARBA00023239"/>
    </source>
</evidence>
<evidence type="ECO:0000256" key="9">
    <source>
        <dbReference type="ARBA" id="ARBA00022490"/>
    </source>
</evidence>
<keyword evidence="10 22" id="KW-0808">Transferase</keyword>
<dbReference type="InterPro" id="IPR037064">
    <property type="entry name" value="Formiminotransferase_N_sf"/>
</dbReference>
<dbReference type="InterPro" id="IPR022384">
    <property type="entry name" value="FormiminoTrfase_cat_dom_sf"/>
</dbReference>
<sequence length="561" mass="61027">MNQLIECVPNFSEGVNLGIIKQITDEVESIEGVRLLNVDPGKATNRTVVTFVGKPKAVIQAAYLAIKKAGELIDMSKHKGEHPRMGATDVCPLIPIANISMEETAEYAKQLAKRVGEELGIPAYLYQHAQADKKRDNLSVIRAGEYEGFFKKIKLPEWKPDFGPAEMDVKRGATVIGARDFLIAYNINLNTTSTRRANAIAFDVREAGRVMREGDPVTGKIITDENGKPRSIPGTLKSVKAIGWYIEEYGVAQISMNLTNIEVTPIHVAFDEVCKKAADRGIRVTGSELVGLIPLKAMLDAGKYFLRKQQRSVGVSEAEIIKIAIKSMGLDELGPFNPEERIIEYLLRDANTSKLVGMTLSAFADETASESPAPGGGSISAYIGTLGASLATMVANLSSHKKGWDARWEEFSDWAEQGQALKDELLKLVDLDTAAFNKIMEAFSLPKGSDTEKTARDGAIQAATKYAIEIPLKVMETAYQSLPLIRAMIETGNPNSVTDAGVAALCVRSAVMGAFMNVKINASGYKDKTFVDEVLKRGEEIEKNTIAAEAELIALVNAKIK</sequence>
<name>A0ABW2ZH93_9SPHI</name>
<reference evidence="23" key="1">
    <citation type="journal article" date="2019" name="Int. J. Syst. Evol. Microbiol.">
        <title>The Global Catalogue of Microorganisms (GCM) 10K type strain sequencing project: providing services to taxonomists for standard genome sequencing and annotation.</title>
        <authorList>
            <consortium name="The Broad Institute Genomics Platform"/>
            <consortium name="The Broad Institute Genome Sequencing Center for Infectious Disease"/>
            <person name="Wu L."/>
            <person name="Ma J."/>
        </authorList>
    </citation>
    <scope>NUCLEOTIDE SEQUENCE [LARGE SCALE GENOMIC DNA]</scope>
    <source>
        <strain evidence="23">CCUG 60742</strain>
    </source>
</reference>
<feature type="domain" description="Formiminotransferase N-terminal subdomain" evidence="21">
    <location>
        <begin position="3"/>
        <end position="180"/>
    </location>
</feature>
<evidence type="ECO:0000256" key="11">
    <source>
        <dbReference type="ARBA" id="ARBA00022808"/>
    </source>
</evidence>
<organism evidence="22 23">
    <name type="scientific">Mucilaginibacter lutimaris</name>
    <dbReference type="NCBI Taxonomy" id="931629"/>
    <lineage>
        <taxon>Bacteria</taxon>
        <taxon>Pseudomonadati</taxon>
        <taxon>Bacteroidota</taxon>
        <taxon>Sphingobacteriia</taxon>
        <taxon>Sphingobacteriales</taxon>
        <taxon>Sphingobacteriaceae</taxon>
        <taxon>Mucilaginibacter</taxon>
    </lineage>
</organism>
<keyword evidence="9" id="KW-0963">Cytoplasm</keyword>
<evidence type="ECO:0000313" key="23">
    <source>
        <dbReference type="Proteomes" id="UP001597073"/>
    </source>
</evidence>
<evidence type="ECO:0000256" key="1">
    <source>
        <dbReference type="ARBA" id="ARBA00004114"/>
    </source>
</evidence>
<evidence type="ECO:0000256" key="16">
    <source>
        <dbReference type="ARBA" id="ARBA00023268"/>
    </source>
</evidence>
<dbReference type="Gene3D" id="3.30.990.10">
    <property type="entry name" value="Formiminotransferase, N-terminal subdomain"/>
    <property type="match status" value="1"/>
</dbReference>
<comment type="similarity">
    <text evidence="4">In the N-terminal section; belongs to the formiminotransferase family.</text>
</comment>
<keyword evidence="16" id="KW-0511">Multifunctional enzyme</keyword>
<comment type="similarity">
    <text evidence="5">In the C-terminal section; belongs to the cyclodeaminase/cyclohydrolase family.</text>
</comment>
<evidence type="ECO:0000256" key="18">
    <source>
        <dbReference type="ARBA" id="ARBA00025915"/>
    </source>
</evidence>
<evidence type="ECO:0000256" key="7">
    <source>
        <dbReference type="ARBA" id="ARBA00012998"/>
    </source>
</evidence>
<gene>
    <name evidence="22" type="primary">ftcD</name>
    <name evidence="22" type="ORF">ACFQZI_11700</name>
</gene>
<proteinExistence type="inferred from homology"/>
<dbReference type="InterPro" id="IPR013802">
    <property type="entry name" value="Formiminotransferase_C"/>
</dbReference>
<dbReference type="Gene3D" id="3.30.70.670">
    <property type="entry name" value="Formiminotransferase, C-terminal subdomain"/>
    <property type="match status" value="1"/>
</dbReference>
<keyword evidence="23" id="KW-1185">Reference proteome</keyword>
<dbReference type="SMART" id="SM01222">
    <property type="entry name" value="FTCD_N"/>
    <property type="match status" value="1"/>
</dbReference>
<dbReference type="InterPro" id="IPR037070">
    <property type="entry name" value="Formiminotransferase_C_sf"/>
</dbReference>
<dbReference type="Gene3D" id="1.20.120.680">
    <property type="entry name" value="Formiminotetrahydrofolate cyclodeaminase monomer, up-and-down helical bundle"/>
    <property type="match status" value="1"/>
</dbReference>
<keyword evidence="15" id="KW-0456">Lyase</keyword>
<dbReference type="SUPFAM" id="SSF55116">
    <property type="entry name" value="Formiminotransferase domain of formiminotransferase-cyclodeaminase"/>
    <property type="match status" value="2"/>
</dbReference>
<keyword evidence="13" id="KW-0333">Golgi apparatus</keyword>
<keyword evidence="11" id="KW-0369">Histidine metabolism</keyword>
<dbReference type="PANTHER" id="PTHR12234:SF0">
    <property type="entry name" value="FORMIMIDOYLTRANSFERASE-CYCLODEAMINASE"/>
    <property type="match status" value="1"/>
</dbReference>
<dbReference type="Pfam" id="PF07837">
    <property type="entry name" value="FTCD_N"/>
    <property type="match status" value="1"/>
</dbReference>
<evidence type="ECO:0000259" key="21">
    <source>
        <dbReference type="SMART" id="SM01222"/>
    </source>
</evidence>
<dbReference type="Pfam" id="PF02971">
    <property type="entry name" value="FTCD"/>
    <property type="match status" value="1"/>
</dbReference>
<keyword evidence="12" id="KW-0290">Folate-binding</keyword>
<dbReference type="SMART" id="SM01221">
    <property type="entry name" value="FTCD"/>
    <property type="match status" value="1"/>
</dbReference>
<evidence type="ECO:0000256" key="12">
    <source>
        <dbReference type="ARBA" id="ARBA00022954"/>
    </source>
</evidence>
<evidence type="ECO:0000256" key="8">
    <source>
        <dbReference type="ARBA" id="ARBA00017787"/>
    </source>
</evidence>
<accession>A0ABW2ZH93</accession>
<evidence type="ECO:0000256" key="14">
    <source>
        <dbReference type="ARBA" id="ARBA00023212"/>
    </source>
</evidence>
<dbReference type="InterPro" id="IPR007044">
    <property type="entry name" value="Cyclodeamin/CycHdrlase"/>
</dbReference>
<evidence type="ECO:0000256" key="2">
    <source>
        <dbReference type="ARBA" id="ARBA00004555"/>
    </source>
</evidence>
<comment type="subcellular location">
    <subcellularLocation>
        <location evidence="1">Cytoplasm</location>
        <location evidence="1">Cytoskeleton</location>
        <location evidence="1">Microtubule organizing center</location>
        <location evidence="1">Centrosome</location>
        <location evidence="1">Centriole</location>
    </subcellularLocation>
    <subcellularLocation>
        <location evidence="2">Golgi apparatus</location>
    </subcellularLocation>
</comment>
<evidence type="ECO:0000256" key="17">
    <source>
        <dbReference type="ARBA" id="ARBA00025506"/>
    </source>
</evidence>
<dbReference type="Pfam" id="PF04961">
    <property type="entry name" value="FTCD_C"/>
    <property type="match status" value="1"/>
</dbReference>
<dbReference type="SUPFAM" id="SSF101262">
    <property type="entry name" value="Methenyltetrahydrofolate cyclohydrolase-like"/>
    <property type="match status" value="1"/>
</dbReference>
<protein>
    <recommendedName>
        <fullName evidence="8">Formimidoyltransferase-cyclodeaminase</fullName>
        <ecNumber evidence="6">2.1.2.5</ecNumber>
        <ecNumber evidence="7">4.3.1.4</ecNumber>
    </recommendedName>
    <alternativeName>
        <fullName evidence="19">Formiminotransferase-cyclodeaminase</fullName>
    </alternativeName>
</protein>
<dbReference type="Proteomes" id="UP001597073">
    <property type="component" value="Unassembled WGS sequence"/>
</dbReference>
<evidence type="ECO:0000259" key="20">
    <source>
        <dbReference type="SMART" id="SM01221"/>
    </source>
</evidence>
<dbReference type="InterPro" id="IPR004227">
    <property type="entry name" value="Formiminotransferase_cat"/>
</dbReference>
<dbReference type="EC" id="2.1.2.5" evidence="6"/>
<comment type="pathway">
    <text evidence="3">Amino-acid degradation; L-histidine degradation into L-glutamate; L-glutamate from N-formimidoyl-L-glutamate (transferase route): step 1/1.</text>
</comment>
<evidence type="ECO:0000256" key="19">
    <source>
        <dbReference type="ARBA" id="ARBA00030029"/>
    </source>
</evidence>
<evidence type="ECO:0000256" key="4">
    <source>
        <dbReference type="ARBA" id="ARBA00008297"/>
    </source>
</evidence>
<evidence type="ECO:0000256" key="13">
    <source>
        <dbReference type="ARBA" id="ARBA00023034"/>
    </source>
</evidence>
<evidence type="ECO:0000256" key="10">
    <source>
        <dbReference type="ARBA" id="ARBA00022679"/>
    </source>
</evidence>
<evidence type="ECO:0000256" key="5">
    <source>
        <dbReference type="ARBA" id="ARBA00010825"/>
    </source>
</evidence>
<dbReference type="RefSeq" id="WP_377142739.1">
    <property type="nucleotide sequence ID" value="NZ_JBHTIA010000008.1"/>
</dbReference>
<dbReference type="InterPro" id="IPR051623">
    <property type="entry name" value="FTCD"/>
</dbReference>
<dbReference type="PANTHER" id="PTHR12234">
    <property type="entry name" value="FORMIMINOTRANSFERASE-CYCLODEAMINASE"/>
    <property type="match status" value="1"/>
</dbReference>